<evidence type="ECO:0000256" key="4">
    <source>
        <dbReference type="ARBA" id="ARBA00022989"/>
    </source>
</evidence>
<feature type="transmembrane region" description="Helical" evidence="7">
    <location>
        <begin position="109"/>
        <end position="128"/>
    </location>
</feature>
<keyword evidence="4 7" id="KW-1133">Transmembrane helix</keyword>
<feature type="transmembrane region" description="Helical" evidence="7">
    <location>
        <begin position="83"/>
        <end position="102"/>
    </location>
</feature>
<feature type="transmembrane region" description="Helical" evidence="7">
    <location>
        <begin position="464"/>
        <end position="486"/>
    </location>
</feature>
<name>A0AA43QTD3_9LECA</name>
<protein>
    <recommendedName>
        <fullName evidence="8">Major facilitator superfamily (MFS) profile domain-containing protein</fullName>
    </recommendedName>
</protein>
<dbReference type="InterPro" id="IPR011701">
    <property type="entry name" value="MFS"/>
</dbReference>
<evidence type="ECO:0000256" key="3">
    <source>
        <dbReference type="ARBA" id="ARBA00022692"/>
    </source>
</evidence>
<evidence type="ECO:0000259" key="8">
    <source>
        <dbReference type="PROSITE" id="PS50850"/>
    </source>
</evidence>
<feature type="transmembrane region" description="Helical" evidence="7">
    <location>
        <begin position="199"/>
        <end position="218"/>
    </location>
</feature>
<accession>A0AA43QTD3</accession>
<gene>
    <name evidence="9" type="ORF">OHK93_002431</name>
</gene>
<dbReference type="PANTHER" id="PTHR23502">
    <property type="entry name" value="MAJOR FACILITATOR SUPERFAMILY"/>
    <property type="match status" value="1"/>
</dbReference>
<dbReference type="EMBL" id="JAPUFD010000014">
    <property type="protein sequence ID" value="MDI1491224.1"/>
    <property type="molecule type" value="Genomic_DNA"/>
</dbReference>
<reference evidence="9" key="1">
    <citation type="journal article" date="2023" name="Genome Biol. Evol.">
        <title>First Whole Genome Sequence and Flow Cytometry Genome Size Data for the Lichen-Forming Fungus Ramalina farinacea (Ascomycota).</title>
        <authorList>
            <person name="Llewellyn T."/>
            <person name="Mian S."/>
            <person name="Hill R."/>
            <person name="Leitch I.J."/>
            <person name="Gaya E."/>
        </authorList>
    </citation>
    <scope>NUCLEOTIDE SEQUENCE</scope>
    <source>
        <strain evidence="9">LIQ254RAFAR</strain>
    </source>
</reference>
<feature type="compositionally biased region" description="Basic and acidic residues" evidence="6">
    <location>
        <begin position="497"/>
        <end position="511"/>
    </location>
</feature>
<dbReference type="PANTHER" id="PTHR23502:SF51">
    <property type="entry name" value="QUINIDINE RESISTANCE PROTEIN 1-RELATED"/>
    <property type="match status" value="1"/>
</dbReference>
<feature type="transmembrane region" description="Helical" evidence="7">
    <location>
        <begin position="405"/>
        <end position="426"/>
    </location>
</feature>
<evidence type="ECO:0000256" key="1">
    <source>
        <dbReference type="ARBA" id="ARBA00004141"/>
    </source>
</evidence>
<feature type="transmembrane region" description="Helical" evidence="7">
    <location>
        <begin position="375"/>
        <end position="393"/>
    </location>
</feature>
<evidence type="ECO:0000256" key="6">
    <source>
        <dbReference type="SAM" id="MobiDB-lite"/>
    </source>
</evidence>
<dbReference type="InterPro" id="IPR036259">
    <property type="entry name" value="MFS_trans_sf"/>
</dbReference>
<keyword evidence="3 7" id="KW-0812">Transmembrane</keyword>
<dbReference type="Proteomes" id="UP001161017">
    <property type="component" value="Unassembled WGS sequence"/>
</dbReference>
<feature type="transmembrane region" description="Helical" evidence="7">
    <location>
        <begin position="282"/>
        <end position="300"/>
    </location>
</feature>
<feature type="region of interest" description="Disordered" evidence="6">
    <location>
        <begin position="1"/>
        <end position="27"/>
    </location>
</feature>
<dbReference type="Gene3D" id="1.20.1250.20">
    <property type="entry name" value="MFS general substrate transporter like domains"/>
    <property type="match status" value="1"/>
</dbReference>
<organism evidence="9 10">
    <name type="scientific">Ramalina farinacea</name>
    <dbReference type="NCBI Taxonomy" id="258253"/>
    <lineage>
        <taxon>Eukaryota</taxon>
        <taxon>Fungi</taxon>
        <taxon>Dikarya</taxon>
        <taxon>Ascomycota</taxon>
        <taxon>Pezizomycotina</taxon>
        <taxon>Lecanoromycetes</taxon>
        <taxon>OSLEUM clade</taxon>
        <taxon>Lecanoromycetidae</taxon>
        <taxon>Lecanorales</taxon>
        <taxon>Lecanorineae</taxon>
        <taxon>Ramalinaceae</taxon>
        <taxon>Ramalina</taxon>
    </lineage>
</organism>
<dbReference type="AlphaFoldDB" id="A0AA43QTD3"/>
<evidence type="ECO:0000256" key="7">
    <source>
        <dbReference type="SAM" id="Phobius"/>
    </source>
</evidence>
<dbReference type="GO" id="GO:0022857">
    <property type="term" value="F:transmembrane transporter activity"/>
    <property type="evidence" value="ECO:0007669"/>
    <property type="project" value="InterPro"/>
</dbReference>
<comment type="caution">
    <text evidence="9">The sequence shown here is derived from an EMBL/GenBank/DDBJ whole genome shotgun (WGS) entry which is preliminary data.</text>
</comment>
<evidence type="ECO:0000256" key="2">
    <source>
        <dbReference type="ARBA" id="ARBA00022448"/>
    </source>
</evidence>
<feature type="transmembrane region" description="Helical" evidence="7">
    <location>
        <begin position="438"/>
        <end position="458"/>
    </location>
</feature>
<feature type="domain" description="Major facilitator superfamily (MFS) profile" evidence="8">
    <location>
        <begin position="44"/>
        <end position="490"/>
    </location>
</feature>
<feature type="transmembrane region" description="Helical" evidence="7">
    <location>
        <begin position="43"/>
        <end position="63"/>
    </location>
</feature>
<evidence type="ECO:0000313" key="9">
    <source>
        <dbReference type="EMBL" id="MDI1491224.1"/>
    </source>
</evidence>
<keyword evidence="2" id="KW-0813">Transport</keyword>
<evidence type="ECO:0000313" key="10">
    <source>
        <dbReference type="Proteomes" id="UP001161017"/>
    </source>
</evidence>
<dbReference type="Pfam" id="PF07690">
    <property type="entry name" value="MFS_1"/>
    <property type="match status" value="1"/>
</dbReference>
<evidence type="ECO:0000256" key="5">
    <source>
        <dbReference type="ARBA" id="ARBA00023136"/>
    </source>
</evidence>
<feature type="transmembrane region" description="Helical" evidence="7">
    <location>
        <begin position="320"/>
        <end position="340"/>
    </location>
</feature>
<feature type="region of interest" description="Disordered" evidence="6">
    <location>
        <begin position="497"/>
        <end position="520"/>
    </location>
</feature>
<dbReference type="InterPro" id="IPR020846">
    <property type="entry name" value="MFS_dom"/>
</dbReference>
<comment type="subcellular location">
    <subcellularLocation>
        <location evidence="1">Membrane</location>
        <topology evidence="1">Multi-pass membrane protein</topology>
    </subcellularLocation>
</comment>
<keyword evidence="5 7" id="KW-0472">Membrane</keyword>
<dbReference type="GO" id="GO:0005886">
    <property type="term" value="C:plasma membrane"/>
    <property type="evidence" value="ECO:0007669"/>
    <property type="project" value="TreeGrafter"/>
</dbReference>
<sequence length="520" mass="56954">MEPHQSHHSSQDQEMKAERVKDEKERLDQEPPYSIFSRGQRNLVVVIASLAALFSPLTANIYYPALTTLADDLHESLSKINLTITTYLIFQGLAPAFIGNLADETGRRPSYIICFIIYIGANVGLALLQNYPTLLVLRMVQSTGSSGTVALANALVSDVVTSADRGTAIGYAQMGATVGPAFGPIIGGLLTQFHGWRSIFWFLTAFSGLAFLFILVALPETCRKVVGNGSIPPPWWSVSLLSYLQLRKQRQHGTAPNHDTIKGLKARPNPLRSIYIILQKESGLLIFYAGTLFAGLYMVLSSMPALFGTNYHFNTLQIGLCYIPTGLGSMTASFVIGRLLNWNFRRHARRLGMEIVDGKQQDLTQFPIEAARLEVVFPLVYVAAATVIAYGWVMHSHTSLAGPVILLYLSTFCMSGSFTGLSTLVVDLNRESSGTATAAMNMMRCWLGAGGVAVVNPVLNAVGIGWVAVMVAAVWLLISPVAWLVIKRGPKWREEMRVKEAEKRERKEAERQAASGNEEG</sequence>
<proteinExistence type="predicted"/>
<keyword evidence="10" id="KW-1185">Reference proteome</keyword>
<dbReference type="PROSITE" id="PS50850">
    <property type="entry name" value="MFS"/>
    <property type="match status" value="1"/>
</dbReference>
<dbReference type="SUPFAM" id="SSF103473">
    <property type="entry name" value="MFS general substrate transporter"/>
    <property type="match status" value="1"/>
</dbReference>